<name>A0A934R5I0_9BACT</name>
<gene>
    <name evidence="2" type="ORF">JIN84_09415</name>
</gene>
<protein>
    <submittedName>
        <fullName evidence="2">Uncharacterized protein</fullName>
    </submittedName>
</protein>
<comment type="caution">
    <text evidence="2">The sequence shown here is derived from an EMBL/GenBank/DDBJ whole genome shotgun (WGS) entry which is preliminary data.</text>
</comment>
<feature type="compositionally biased region" description="Polar residues" evidence="1">
    <location>
        <begin position="248"/>
        <end position="258"/>
    </location>
</feature>
<dbReference type="AlphaFoldDB" id="A0A934R5I0"/>
<sequence>MNVKLWNSRGFPLRAVSAITLCGAALATAENEEEPPAGITWVLSEQTPPVFADQAALDERRAIVLELEELAGGGASPAEMEDWRTRNAARITANQERLTEASRKQNSAPQPYVTEVMIPADASETMENFQMERASLANQRTLVRNEMPDASPEERAQALADWDERNADALAALASAAARITSESSIPPQPLPTSFDIPAGATPALRDFLILRNGRIRTESEKSAAPADTAPDPALLEAAARLSDESKNLQTDQPSQSR</sequence>
<reference evidence="2" key="1">
    <citation type="submission" date="2021-01" db="EMBL/GenBank/DDBJ databases">
        <title>Modified the classification status of verrucomicrobia.</title>
        <authorList>
            <person name="Feng X."/>
        </authorList>
    </citation>
    <scope>NUCLEOTIDE SEQUENCE</scope>
    <source>
        <strain evidence="2">JCM 18052</strain>
    </source>
</reference>
<feature type="region of interest" description="Disordered" evidence="1">
    <location>
        <begin position="217"/>
        <end position="258"/>
    </location>
</feature>
<accession>A0A934R5I0</accession>
<evidence type="ECO:0000313" key="2">
    <source>
        <dbReference type="EMBL" id="MBK1815835.1"/>
    </source>
</evidence>
<dbReference type="EMBL" id="JAENIK010000010">
    <property type="protein sequence ID" value="MBK1815835.1"/>
    <property type="molecule type" value="Genomic_DNA"/>
</dbReference>
<dbReference type="Proteomes" id="UP000600139">
    <property type="component" value="Unassembled WGS sequence"/>
</dbReference>
<keyword evidence="3" id="KW-1185">Reference proteome</keyword>
<feature type="compositionally biased region" description="Low complexity" evidence="1">
    <location>
        <begin position="224"/>
        <end position="240"/>
    </location>
</feature>
<dbReference type="RefSeq" id="WP_200350796.1">
    <property type="nucleotide sequence ID" value="NZ_BAABHZ010000007.1"/>
</dbReference>
<proteinExistence type="predicted"/>
<evidence type="ECO:0000313" key="3">
    <source>
        <dbReference type="Proteomes" id="UP000600139"/>
    </source>
</evidence>
<organism evidence="2 3">
    <name type="scientific">Luteolibacter yonseiensis</name>
    <dbReference type="NCBI Taxonomy" id="1144680"/>
    <lineage>
        <taxon>Bacteria</taxon>
        <taxon>Pseudomonadati</taxon>
        <taxon>Verrucomicrobiota</taxon>
        <taxon>Verrucomicrobiia</taxon>
        <taxon>Verrucomicrobiales</taxon>
        <taxon>Verrucomicrobiaceae</taxon>
        <taxon>Luteolibacter</taxon>
    </lineage>
</organism>
<evidence type="ECO:0000256" key="1">
    <source>
        <dbReference type="SAM" id="MobiDB-lite"/>
    </source>
</evidence>